<proteinExistence type="predicted"/>
<dbReference type="GO" id="GO:0051864">
    <property type="term" value="F:histone H3K36 demethylase activity"/>
    <property type="evidence" value="ECO:0007669"/>
    <property type="project" value="TreeGrafter"/>
</dbReference>
<evidence type="ECO:0000256" key="3">
    <source>
        <dbReference type="ARBA" id="ARBA00023004"/>
    </source>
</evidence>
<keyword evidence="6" id="KW-1185">Reference proteome</keyword>
<protein>
    <submittedName>
        <fullName evidence="5">Cupin</fullName>
    </submittedName>
</protein>
<dbReference type="PROSITE" id="PS51184">
    <property type="entry name" value="JMJC"/>
    <property type="match status" value="1"/>
</dbReference>
<accession>A0A371Q5E2</accession>
<dbReference type="RefSeq" id="WP_128506922.1">
    <property type="nucleotide sequence ID" value="NZ_QUAC01000102.1"/>
</dbReference>
<dbReference type="Gene3D" id="2.60.120.650">
    <property type="entry name" value="Cupin"/>
    <property type="match status" value="1"/>
</dbReference>
<dbReference type="InterPro" id="IPR003347">
    <property type="entry name" value="JmjC_dom"/>
</dbReference>
<dbReference type="InterPro" id="IPR039994">
    <property type="entry name" value="NO66-like"/>
</dbReference>
<evidence type="ECO:0000256" key="2">
    <source>
        <dbReference type="ARBA" id="ARBA00022723"/>
    </source>
</evidence>
<keyword evidence="2" id="KW-0479">Metal-binding</keyword>
<feature type="domain" description="JmjC" evidence="4">
    <location>
        <begin position="90"/>
        <end position="244"/>
    </location>
</feature>
<dbReference type="SUPFAM" id="SSF51197">
    <property type="entry name" value="Clavaminate synthase-like"/>
    <property type="match status" value="1"/>
</dbReference>
<keyword evidence="3" id="KW-0408">Iron</keyword>
<sequence>MSLRLLLPEDGATELLASWPDEPRVYERGRTALDDTVTADFLNDYLCTGCVPANEIAVVKAPSPSLNRDAFMSNGRTDATKLWKLHNSGHTIRLGNLQRVVPYLAHVSQRIQEETGYSNYVHAFLTPPGNQGLRHHWDQQMAVIVQTTGVKRWQLWRPPVDAPMREYNESWRVWRGDYIPTWEAQGPDIEVDLKAGQSLLLPRGWVHNPHVVNSEEPSVHLTFAIRERTPMWLAEKLVAGAIMEREFRRIILPGQLGGTELGRQLSETRAALVKYLEGLDLAHIALAVHRAAMTELEYTT</sequence>
<dbReference type="GO" id="GO:0046872">
    <property type="term" value="F:metal ion binding"/>
    <property type="evidence" value="ECO:0007669"/>
    <property type="project" value="UniProtKB-KW"/>
</dbReference>
<evidence type="ECO:0000259" key="4">
    <source>
        <dbReference type="PROSITE" id="PS51184"/>
    </source>
</evidence>
<dbReference type="AlphaFoldDB" id="A0A371Q5E2"/>
<gene>
    <name evidence="5" type="ORF">DY245_13225</name>
</gene>
<dbReference type="PANTHER" id="PTHR13096:SF9">
    <property type="entry name" value="BIFUNCTIONAL LYSINE-SPECIFIC DEMETHYLASE AND HISTIDYL-HYDROXYLASE"/>
    <property type="match status" value="1"/>
</dbReference>
<dbReference type="Proteomes" id="UP000262477">
    <property type="component" value="Unassembled WGS sequence"/>
</dbReference>
<organism evidence="5 6">
    <name type="scientific">Streptomyces inhibens</name>
    <dbReference type="NCBI Taxonomy" id="2293571"/>
    <lineage>
        <taxon>Bacteria</taxon>
        <taxon>Bacillati</taxon>
        <taxon>Actinomycetota</taxon>
        <taxon>Actinomycetes</taxon>
        <taxon>Kitasatosporales</taxon>
        <taxon>Streptomycetaceae</taxon>
        <taxon>Streptomyces</taxon>
    </lineage>
</organism>
<comment type="cofactor">
    <cofactor evidence="1">
        <name>Fe(2+)</name>
        <dbReference type="ChEBI" id="CHEBI:29033"/>
    </cofactor>
</comment>
<dbReference type="GO" id="GO:0032453">
    <property type="term" value="F:histone H3K4 demethylase activity"/>
    <property type="evidence" value="ECO:0007669"/>
    <property type="project" value="TreeGrafter"/>
</dbReference>
<evidence type="ECO:0000256" key="1">
    <source>
        <dbReference type="ARBA" id="ARBA00001954"/>
    </source>
</evidence>
<dbReference type="EMBL" id="QUAC01000102">
    <property type="protein sequence ID" value="REK89889.1"/>
    <property type="molecule type" value="Genomic_DNA"/>
</dbReference>
<reference evidence="5 6" key="1">
    <citation type="submission" date="2018-08" db="EMBL/GenBank/DDBJ databases">
        <title>Streptomyces NEAU-D10 sp. nov., a novel Actinomycete isolated from soil.</title>
        <authorList>
            <person name="Jin L."/>
        </authorList>
    </citation>
    <scope>NUCLEOTIDE SEQUENCE [LARGE SCALE GENOMIC DNA]</scope>
    <source>
        <strain evidence="5 6">NEAU-D10</strain>
    </source>
</reference>
<dbReference type="OrthoDB" id="9764016at2"/>
<dbReference type="PANTHER" id="PTHR13096">
    <property type="entry name" value="MINA53 MYC INDUCED NUCLEAR ANTIGEN"/>
    <property type="match status" value="1"/>
</dbReference>
<comment type="caution">
    <text evidence="5">The sequence shown here is derived from an EMBL/GenBank/DDBJ whole genome shotgun (WGS) entry which is preliminary data.</text>
</comment>
<name>A0A371Q5E2_STRIH</name>
<dbReference type="Pfam" id="PF08007">
    <property type="entry name" value="JmjC_2"/>
    <property type="match status" value="1"/>
</dbReference>
<evidence type="ECO:0000313" key="6">
    <source>
        <dbReference type="Proteomes" id="UP000262477"/>
    </source>
</evidence>
<evidence type="ECO:0000313" key="5">
    <source>
        <dbReference type="EMBL" id="REK89889.1"/>
    </source>
</evidence>